<comment type="catalytic activity">
    <reaction evidence="4">
        <text>(10bS,4aR)-noroxomaritidine + NADPH + H(+) = (10bS,4aR)-oxomaritidine + NADP(+)</text>
        <dbReference type="Rhea" id="RHEA:63200"/>
        <dbReference type="ChEBI" id="CHEBI:15378"/>
        <dbReference type="ChEBI" id="CHEBI:57783"/>
        <dbReference type="ChEBI" id="CHEBI:58349"/>
        <dbReference type="ChEBI" id="CHEBI:133996"/>
        <dbReference type="ChEBI" id="CHEBI:146209"/>
    </reaction>
    <physiologicalReaction direction="left-to-right" evidence="4">
        <dbReference type="Rhea" id="RHEA:63201"/>
    </physiologicalReaction>
</comment>
<dbReference type="FunFam" id="3.40.50.720:FF:000084">
    <property type="entry name" value="Short-chain dehydrogenase reductase"/>
    <property type="match status" value="1"/>
</dbReference>
<dbReference type="InterPro" id="IPR045000">
    <property type="entry name" value="TR"/>
</dbReference>
<comment type="caution">
    <text evidence="9">The sequence shown here is derived from an EMBL/GenBank/DDBJ whole genome shotgun (WGS) entry which is preliminary data.</text>
</comment>
<keyword evidence="10" id="KW-1185">Reference proteome</keyword>
<proteinExistence type="inferred from homology"/>
<reference evidence="9 10" key="1">
    <citation type="journal article" date="2024" name="Plant Biotechnol. J.">
        <title>Dendrobium thyrsiflorum genome and its molecular insights into genes involved in important horticultural traits.</title>
        <authorList>
            <person name="Chen B."/>
            <person name="Wang J.Y."/>
            <person name="Zheng P.J."/>
            <person name="Li K.L."/>
            <person name="Liang Y.M."/>
            <person name="Chen X.F."/>
            <person name="Zhang C."/>
            <person name="Zhao X."/>
            <person name="He X."/>
            <person name="Zhang G.Q."/>
            <person name="Liu Z.J."/>
            <person name="Xu Q."/>
        </authorList>
    </citation>
    <scope>NUCLEOTIDE SEQUENCE [LARGE SCALE GENOMIC DNA]</scope>
    <source>
        <strain evidence="9">GZMU011</strain>
    </source>
</reference>
<keyword evidence="8" id="KW-0472">Membrane</keyword>
<evidence type="ECO:0000256" key="8">
    <source>
        <dbReference type="SAM" id="Phobius"/>
    </source>
</evidence>
<dbReference type="PRINTS" id="PR00080">
    <property type="entry name" value="SDRFAMILY"/>
</dbReference>
<dbReference type="InterPro" id="IPR036291">
    <property type="entry name" value="NAD(P)-bd_dom_sf"/>
</dbReference>
<protein>
    <recommendedName>
        <fullName evidence="7">Noroxomaritidine/norcraugsodine reductase</fullName>
    </recommendedName>
</protein>
<dbReference type="PROSITE" id="PS00061">
    <property type="entry name" value="ADH_SHORT"/>
    <property type="match status" value="1"/>
</dbReference>
<evidence type="ECO:0000256" key="5">
    <source>
        <dbReference type="ARBA" id="ARBA00052456"/>
    </source>
</evidence>
<dbReference type="PANTHER" id="PTHR42898">
    <property type="entry name" value="TROPINONE REDUCTASE"/>
    <property type="match status" value="1"/>
</dbReference>
<sequence length="265" mass="27882">MAKAEFEKRWSLHGATALVTGGSKGIGRAIVEELASLGAKVHTCARNQEELDKSLQHWQSLKLNVTSSVCDVSSRAEREKLMELVSSLFQGKLNILVNNAGMSILKSSLEFTAEDYKNLMAINLESAFHLSQLSHPLLKASGAGSIVFISAVGGFLAFPLLSLYGATKGAINQLTRNLALEWATDNIRVNSVAPGAIITPLLKASFEASGDTSLSSVSSGVPMGRAGQPVEVATVTAFLCMGAASYITGQVIVADGGIMIGRSLN</sequence>
<keyword evidence="1" id="KW-0521">NADP</keyword>
<keyword evidence="2" id="KW-0560">Oxidoreductase</keyword>
<comment type="catalytic activity">
    <reaction evidence="5">
        <text>(10bR,4aS)-noroxomaritidine + NADPH + H(+) = (10bR,4aS)-oxomaritidine + NADP(+)</text>
        <dbReference type="Rhea" id="RHEA:63196"/>
        <dbReference type="ChEBI" id="CHEBI:15378"/>
        <dbReference type="ChEBI" id="CHEBI:57783"/>
        <dbReference type="ChEBI" id="CHEBI:58349"/>
        <dbReference type="ChEBI" id="CHEBI:133995"/>
        <dbReference type="ChEBI" id="CHEBI:146208"/>
    </reaction>
    <physiologicalReaction direction="left-to-right" evidence="5">
        <dbReference type="Rhea" id="RHEA:63197"/>
    </physiologicalReaction>
</comment>
<evidence type="ECO:0000256" key="6">
    <source>
        <dbReference type="ARBA" id="ARBA00055943"/>
    </source>
</evidence>
<feature type="transmembrane region" description="Helical" evidence="8">
    <location>
        <begin position="146"/>
        <end position="166"/>
    </location>
</feature>
<dbReference type="AlphaFoldDB" id="A0ABD0UGX6"/>
<dbReference type="SUPFAM" id="SSF51735">
    <property type="entry name" value="NAD(P)-binding Rossmann-fold domains"/>
    <property type="match status" value="1"/>
</dbReference>
<dbReference type="InterPro" id="IPR002347">
    <property type="entry name" value="SDR_fam"/>
</dbReference>
<evidence type="ECO:0000256" key="2">
    <source>
        <dbReference type="ARBA" id="ARBA00023002"/>
    </source>
</evidence>
<keyword evidence="8" id="KW-1133">Transmembrane helix</keyword>
<comment type="function">
    <text evidence="6">In the Amaryllidaceae alkaloids biosynthesic pathway, catalyzes the conversion of noroxomaritidine to oxomaritidine, a precursor of haemanthamine- and crinamine-type alkaloids, promising anticancer agents. Can also, to some extent, catalyze the condensation of 3,4-dihydroxybenzaldehyde (3,4-DHBA) and tyramine to produce norbelladine, and of isovanillin and tyramine to produce 4'-O-methylnorbelladine.</text>
</comment>
<dbReference type="EMBL" id="JANQDX010000015">
    <property type="protein sequence ID" value="KAL0911750.1"/>
    <property type="molecule type" value="Genomic_DNA"/>
</dbReference>
<evidence type="ECO:0000256" key="7">
    <source>
        <dbReference type="ARBA" id="ARBA00069361"/>
    </source>
</evidence>
<evidence type="ECO:0000256" key="1">
    <source>
        <dbReference type="ARBA" id="ARBA00022857"/>
    </source>
</evidence>
<dbReference type="Proteomes" id="UP001552299">
    <property type="component" value="Unassembled WGS sequence"/>
</dbReference>
<dbReference type="PANTHER" id="PTHR42898:SF6">
    <property type="entry name" value="NADP-DEPENDENT MANNITOL DEHYDROGENASE"/>
    <property type="match status" value="1"/>
</dbReference>
<dbReference type="InterPro" id="IPR020904">
    <property type="entry name" value="Sc_DH/Rdtase_CS"/>
</dbReference>
<name>A0ABD0UGX6_DENTH</name>
<dbReference type="GO" id="GO:0016491">
    <property type="term" value="F:oxidoreductase activity"/>
    <property type="evidence" value="ECO:0007669"/>
    <property type="project" value="UniProtKB-KW"/>
</dbReference>
<dbReference type="PRINTS" id="PR00081">
    <property type="entry name" value="GDHRDH"/>
</dbReference>
<dbReference type="Gene3D" id="3.40.50.720">
    <property type="entry name" value="NAD(P)-binding Rossmann-like Domain"/>
    <property type="match status" value="1"/>
</dbReference>
<dbReference type="Pfam" id="PF13561">
    <property type="entry name" value="adh_short_C2"/>
    <property type="match status" value="1"/>
</dbReference>
<organism evidence="9 10">
    <name type="scientific">Dendrobium thyrsiflorum</name>
    <name type="common">Pinecone-like raceme dendrobium</name>
    <name type="synonym">Orchid</name>
    <dbReference type="NCBI Taxonomy" id="117978"/>
    <lineage>
        <taxon>Eukaryota</taxon>
        <taxon>Viridiplantae</taxon>
        <taxon>Streptophyta</taxon>
        <taxon>Embryophyta</taxon>
        <taxon>Tracheophyta</taxon>
        <taxon>Spermatophyta</taxon>
        <taxon>Magnoliopsida</taxon>
        <taxon>Liliopsida</taxon>
        <taxon>Asparagales</taxon>
        <taxon>Orchidaceae</taxon>
        <taxon>Epidendroideae</taxon>
        <taxon>Malaxideae</taxon>
        <taxon>Dendrobiinae</taxon>
        <taxon>Dendrobium</taxon>
    </lineage>
</organism>
<evidence type="ECO:0000313" key="9">
    <source>
        <dbReference type="EMBL" id="KAL0911750.1"/>
    </source>
</evidence>
<gene>
    <name evidence="9" type="ORF">M5K25_019911</name>
</gene>
<evidence type="ECO:0000256" key="4">
    <source>
        <dbReference type="ARBA" id="ARBA00050958"/>
    </source>
</evidence>
<comment type="similarity">
    <text evidence="3">Belongs to the short-chain dehydrogenases/reductases (SDR) family. SDR65C subfamily.</text>
</comment>
<evidence type="ECO:0000313" key="10">
    <source>
        <dbReference type="Proteomes" id="UP001552299"/>
    </source>
</evidence>
<accession>A0ABD0UGX6</accession>
<evidence type="ECO:0000256" key="3">
    <source>
        <dbReference type="ARBA" id="ARBA00025714"/>
    </source>
</evidence>
<keyword evidence="8" id="KW-0812">Transmembrane</keyword>